<evidence type="ECO:0000313" key="2">
    <source>
        <dbReference type="EMBL" id="MBC9252495.1"/>
    </source>
</evidence>
<accession>A0ABR7S6N8</accession>
<proteinExistence type="predicted"/>
<dbReference type="NCBIfam" id="TIGR02532">
    <property type="entry name" value="IV_pilin_GFxxxE"/>
    <property type="match status" value="1"/>
</dbReference>
<keyword evidence="3" id="KW-1185">Reference proteome</keyword>
<evidence type="ECO:0000256" key="1">
    <source>
        <dbReference type="SAM" id="Phobius"/>
    </source>
</evidence>
<protein>
    <recommendedName>
        <fullName evidence="4">Type IV pilus assembly protein PilW</fullName>
    </recommendedName>
</protein>
<comment type="caution">
    <text evidence="2">The sequence shown here is derived from an EMBL/GenBank/DDBJ whole genome shotgun (WGS) entry which is preliminary data.</text>
</comment>
<keyword evidence="1" id="KW-1133">Transmembrane helix</keyword>
<keyword evidence="1" id="KW-0472">Membrane</keyword>
<gene>
    <name evidence="2" type="ORF">A9179_19700</name>
</gene>
<dbReference type="EMBL" id="LZEU01000001">
    <property type="protein sequence ID" value="MBC9252495.1"/>
    <property type="molecule type" value="Genomic_DNA"/>
</dbReference>
<dbReference type="Pfam" id="PF07963">
    <property type="entry name" value="N_methyl"/>
    <property type="match status" value="1"/>
</dbReference>
<sequence length="237" mass="25045">MSRTAASQAGLSLIELMVALTISCFLILGITQFYIDNKSAYLFQQGQASNLGKSRFAGLILEQLLARTGYRAEPWVSLANSFPAISSSGGCPAFAAGETIKKNSAGSGLCIRYQASADADGNELDCQGGEVSGSADVLLNLDYDSDNSQLSCSIGSTSAVLVDDVAGFAMGDLPDSDDDNQSVRFALLLSNGGKLRNAVQSNVLERWNSLSEQSLDTDSSQIYQITQGSVTLRNLMP</sequence>
<feature type="transmembrane region" description="Helical" evidence="1">
    <location>
        <begin position="12"/>
        <end position="35"/>
    </location>
</feature>
<reference evidence="2 3" key="1">
    <citation type="submission" date="2016-06" db="EMBL/GenBank/DDBJ databases">
        <authorList>
            <person name="Ramos C."/>
            <person name="Pintado A."/>
            <person name="Crespo-Gomez J.I."/>
        </authorList>
    </citation>
    <scope>NUCLEOTIDE SEQUENCE [LARGE SCALE GENOMIC DNA]</scope>
    <source>
        <strain evidence="2 3">AVO110</strain>
    </source>
</reference>
<evidence type="ECO:0000313" key="3">
    <source>
        <dbReference type="Proteomes" id="UP000744555"/>
    </source>
</evidence>
<dbReference type="RefSeq" id="WP_187807951.1">
    <property type="nucleotide sequence ID" value="NZ_LZEU01000001.1"/>
</dbReference>
<keyword evidence="1" id="KW-0812">Transmembrane</keyword>
<name>A0ABR7S6N8_AQUAC</name>
<dbReference type="InterPro" id="IPR012902">
    <property type="entry name" value="N_methyl_site"/>
</dbReference>
<evidence type="ECO:0008006" key="4">
    <source>
        <dbReference type="Google" id="ProtNLM"/>
    </source>
</evidence>
<organism evidence="2 3">
    <name type="scientific">Aquipseudomonas alcaligenes</name>
    <name type="common">Pseudomonas alcaligenes</name>
    <dbReference type="NCBI Taxonomy" id="43263"/>
    <lineage>
        <taxon>Bacteria</taxon>
        <taxon>Pseudomonadati</taxon>
        <taxon>Pseudomonadota</taxon>
        <taxon>Gammaproteobacteria</taxon>
        <taxon>Pseudomonadales</taxon>
        <taxon>Pseudomonadaceae</taxon>
        <taxon>Aquipseudomonas</taxon>
    </lineage>
</organism>
<dbReference type="Proteomes" id="UP000744555">
    <property type="component" value="Unassembled WGS sequence"/>
</dbReference>